<protein>
    <submittedName>
        <fullName evidence="2">HTH domain-containing protein</fullName>
    </submittedName>
</protein>
<dbReference type="OrthoDB" id="9623at2157"/>
<reference evidence="2 3" key="1">
    <citation type="submission" date="2016-10" db="EMBL/GenBank/DDBJ databases">
        <authorList>
            <person name="Varghese N."/>
            <person name="Submissions S."/>
        </authorList>
    </citation>
    <scope>NUCLEOTIDE SEQUENCE [LARGE SCALE GENOMIC DNA]</scope>
    <source>
        <strain evidence="2 3">DSM 16643</strain>
    </source>
</reference>
<dbReference type="InterPro" id="IPR001845">
    <property type="entry name" value="HTH_ArsR_DNA-bd_dom"/>
</dbReference>
<evidence type="ECO:0000313" key="2">
    <source>
        <dbReference type="EMBL" id="SDA59435.1"/>
    </source>
</evidence>
<evidence type="ECO:0000313" key="3">
    <source>
        <dbReference type="Proteomes" id="UP000323439"/>
    </source>
</evidence>
<proteinExistence type="predicted"/>
<name>A0A1G5WQA5_9EURY</name>
<accession>A0A1G5WQA5</accession>
<dbReference type="RefSeq" id="WP_149732056.1">
    <property type="nucleotide sequence ID" value="NZ_FMXB01000011.1"/>
</dbReference>
<dbReference type="Gene3D" id="1.10.10.10">
    <property type="entry name" value="Winged helix-like DNA-binding domain superfamily/Winged helix DNA-binding domain"/>
    <property type="match status" value="1"/>
</dbReference>
<gene>
    <name evidence="2" type="ORF">SAMN02910315_01522</name>
</gene>
<keyword evidence="3" id="KW-1185">Reference proteome</keyword>
<dbReference type="InterPro" id="IPR036390">
    <property type="entry name" value="WH_DNA-bd_sf"/>
</dbReference>
<dbReference type="InterPro" id="IPR011991">
    <property type="entry name" value="ArsR-like_HTH"/>
</dbReference>
<dbReference type="InterPro" id="IPR036388">
    <property type="entry name" value="WH-like_DNA-bd_sf"/>
</dbReference>
<dbReference type="SMART" id="SM00418">
    <property type="entry name" value="HTH_ARSR"/>
    <property type="match status" value="1"/>
</dbReference>
<organism evidence="2 3">
    <name type="scientific">Methanobrevibacter millerae</name>
    <dbReference type="NCBI Taxonomy" id="230361"/>
    <lineage>
        <taxon>Archaea</taxon>
        <taxon>Methanobacteriati</taxon>
        <taxon>Methanobacteriota</taxon>
        <taxon>Methanomada group</taxon>
        <taxon>Methanobacteria</taxon>
        <taxon>Methanobacteriales</taxon>
        <taxon>Methanobacteriaceae</taxon>
        <taxon>Methanobrevibacter</taxon>
    </lineage>
</organism>
<evidence type="ECO:0000259" key="1">
    <source>
        <dbReference type="PROSITE" id="PS50987"/>
    </source>
</evidence>
<dbReference type="AlphaFoldDB" id="A0A1G5WQA5"/>
<feature type="domain" description="HTH arsR-type" evidence="1">
    <location>
        <begin position="1"/>
        <end position="89"/>
    </location>
</feature>
<dbReference type="CDD" id="cd00090">
    <property type="entry name" value="HTH_ARSR"/>
    <property type="match status" value="1"/>
</dbReference>
<dbReference type="EMBL" id="FMXB01000011">
    <property type="protein sequence ID" value="SDA59435.1"/>
    <property type="molecule type" value="Genomic_DNA"/>
</dbReference>
<dbReference type="PROSITE" id="PS50987">
    <property type="entry name" value="HTH_ARSR_2"/>
    <property type="match status" value="1"/>
</dbReference>
<dbReference type="SUPFAM" id="SSF46785">
    <property type="entry name" value="Winged helix' DNA-binding domain"/>
    <property type="match status" value="1"/>
</dbReference>
<sequence length="138" mass="15767">MILRDLLGDSARIKILEELISNWDYFLSVEEIARMSDVSKKSVYIHIKELNNIGILSVDEEGSKKFKLNPNDKRAIALALIESDEFLRKLDEFELNIDSTKESLPLSVSSMENYDLLNVNSQRTNDAMKSISLITLIM</sequence>
<dbReference type="Proteomes" id="UP000323439">
    <property type="component" value="Unassembled WGS sequence"/>
</dbReference>
<dbReference type="GO" id="GO:0003700">
    <property type="term" value="F:DNA-binding transcription factor activity"/>
    <property type="evidence" value="ECO:0007669"/>
    <property type="project" value="InterPro"/>
</dbReference>